<dbReference type="Gene3D" id="1.10.10.10">
    <property type="entry name" value="Winged helix-like DNA-binding domain superfamily/Winged helix DNA-binding domain"/>
    <property type="match status" value="1"/>
</dbReference>
<keyword evidence="2" id="KW-1185">Reference proteome</keyword>
<dbReference type="RefSeq" id="WP_066520601.1">
    <property type="nucleotide sequence ID" value="NZ_CABMOF010000003.1"/>
</dbReference>
<dbReference type="InterPro" id="IPR030489">
    <property type="entry name" value="TR_Rrf2-type_CS"/>
</dbReference>
<dbReference type="GO" id="GO:0005829">
    <property type="term" value="C:cytosol"/>
    <property type="evidence" value="ECO:0007669"/>
    <property type="project" value="TreeGrafter"/>
</dbReference>
<dbReference type="SUPFAM" id="SSF46785">
    <property type="entry name" value="Winged helix' DNA-binding domain"/>
    <property type="match status" value="1"/>
</dbReference>
<dbReference type="PROSITE" id="PS51197">
    <property type="entry name" value="HTH_RRF2_2"/>
    <property type="match status" value="1"/>
</dbReference>
<dbReference type="InterPro" id="IPR036390">
    <property type="entry name" value="WH_DNA-bd_sf"/>
</dbReference>
<dbReference type="PANTHER" id="PTHR33221:SF15">
    <property type="entry name" value="HTH-TYPE TRANSCRIPTIONAL REGULATOR YWGB-RELATED"/>
    <property type="match status" value="1"/>
</dbReference>
<comment type="caution">
    <text evidence="1">The sequence shown here is derived from an EMBL/GenBank/DDBJ whole genome shotgun (WGS) entry which is preliminary data.</text>
</comment>
<gene>
    <name evidence="1" type="ORF">HMPREF3293_01050</name>
</gene>
<dbReference type="AlphaFoldDB" id="A0A136Q6M0"/>
<dbReference type="Pfam" id="PF02082">
    <property type="entry name" value="Rrf2"/>
    <property type="match status" value="1"/>
</dbReference>
<dbReference type="EMBL" id="LSZW01000047">
    <property type="protein sequence ID" value="KXK66313.1"/>
    <property type="molecule type" value="Genomic_DNA"/>
</dbReference>
<dbReference type="STRING" id="626937.HMPREF3293_01050"/>
<sequence length="143" mass="15637">MTGEFTIAVHALVYLNHKKKMVSSDELAKNVCTHPARIRKVMAKLKKAGLLTTKEGAEGGYSFTLDADKVTLRMVNEAIGEPMVAASWHSGRSDMECLIASGMASVMDGIYADLDDVCRQQLEKTTIAGIDRMIFREKEKAGA</sequence>
<dbReference type="OrthoDB" id="3242805at2"/>
<dbReference type="InterPro" id="IPR036388">
    <property type="entry name" value="WH-like_DNA-bd_sf"/>
</dbReference>
<accession>A0A136Q6M0</accession>
<reference evidence="1 2" key="1">
    <citation type="submission" date="2016-02" db="EMBL/GenBank/DDBJ databases">
        <authorList>
            <person name="Wen L."/>
            <person name="He K."/>
            <person name="Yang H."/>
        </authorList>
    </citation>
    <scope>NUCLEOTIDE SEQUENCE [LARGE SCALE GENOMIC DNA]</scope>
    <source>
        <strain evidence="1 2">DSM 22607</strain>
    </source>
</reference>
<dbReference type="PANTHER" id="PTHR33221">
    <property type="entry name" value="WINGED HELIX-TURN-HELIX TRANSCRIPTIONAL REGULATOR, RRF2 FAMILY"/>
    <property type="match status" value="1"/>
</dbReference>
<name>A0A136Q6M0_9FIRM</name>
<protein>
    <submittedName>
        <fullName evidence="1">Transcriptional regulator, Rrf2 family</fullName>
    </submittedName>
</protein>
<evidence type="ECO:0000313" key="2">
    <source>
        <dbReference type="Proteomes" id="UP000070366"/>
    </source>
</evidence>
<organism evidence="1 2">
    <name type="scientific">Christensenella minuta</name>
    <dbReference type="NCBI Taxonomy" id="626937"/>
    <lineage>
        <taxon>Bacteria</taxon>
        <taxon>Bacillati</taxon>
        <taxon>Bacillota</taxon>
        <taxon>Clostridia</taxon>
        <taxon>Christensenellales</taxon>
        <taxon>Christensenellaceae</taxon>
        <taxon>Christensenella</taxon>
    </lineage>
</organism>
<dbReference type="Proteomes" id="UP000070366">
    <property type="component" value="Unassembled WGS sequence"/>
</dbReference>
<dbReference type="InterPro" id="IPR000944">
    <property type="entry name" value="Tscrpt_reg_Rrf2"/>
</dbReference>
<proteinExistence type="predicted"/>
<evidence type="ECO:0000313" key="1">
    <source>
        <dbReference type="EMBL" id="KXK66313.1"/>
    </source>
</evidence>
<dbReference type="PATRIC" id="fig|626937.4.peg.1038"/>
<dbReference type="PROSITE" id="PS01332">
    <property type="entry name" value="HTH_RRF2_1"/>
    <property type="match status" value="1"/>
</dbReference>
<dbReference type="GO" id="GO:0003700">
    <property type="term" value="F:DNA-binding transcription factor activity"/>
    <property type="evidence" value="ECO:0007669"/>
    <property type="project" value="TreeGrafter"/>
</dbReference>
<dbReference type="KEGG" id="cmiu:B1H56_02155"/>